<feature type="transmembrane region" description="Helical" evidence="1">
    <location>
        <begin position="121"/>
        <end position="138"/>
    </location>
</feature>
<keyword evidence="1" id="KW-0472">Membrane</keyword>
<proteinExistence type="predicted"/>
<keyword evidence="1" id="KW-0812">Transmembrane</keyword>
<evidence type="ECO:0000313" key="3">
    <source>
        <dbReference type="Proteomes" id="UP001215598"/>
    </source>
</evidence>
<evidence type="ECO:0000313" key="2">
    <source>
        <dbReference type="EMBL" id="KAJ7769458.1"/>
    </source>
</evidence>
<evidence type="ECO:0000256" key="1">
    <source>
        <dbReference type="SAM" id="Phobius"/>
    </source>
</evidence>
<protein>
    <submittedName>
        <fullName evidence="2">Uncharacterized protein</fullName>
    </submittedName>
</protein>
<name>A0AAD7JQ57_9AGAR</name>
<dbReference type="AlphaFoldDB" id="A0AAD7JQ57"/>
<gene>
    <name evidence="2" type="ORF">B0H16DRAFT_1517892</name>
</gene>
<feature type="transmembrane region" description="Helical" evidence="1">
    <location>
        <begin position="12"/>
        <end position="32"/>
    </location>
</feature>
<sequence>MSPPFSFILRYRLIYALSLVQVIVGVWTVWIYGVGEDVGAAVFQLTPTYYGMLTAAIMHRMLPYTLKTDPTHRFSRVDTHCTNLMCVVVFGFLSGMATFAACAKDPLAFAAPKWFPLEMNLIPLICIALTAFSAYRSLKRRAVELYGAELAEAPEVGGFMIALYETPQGSSEPKEAKVVPAWLVAQVADVMFMRKGSSLISK</sequence>
<dbReference type="Proteomes" id="UP001215598">
    <property type="component" value="Unassembled WGS sequence"/>
</dbReference>
<comment type="caution">
    <text evidence="2">The sequence shown here is derived from an EMBL/GenBank/DDBJ whole genome shotgun (WGS) entry which is preliminary data.</text>
</comment>
<feature type="transmembrane region" description="Helical" evidence="1">
    <location>
        <begin position="38"/>
        <end position="59"/>
    </location>
</feature>
<reference evidence="2" key="1">
    <citation type="submission" date="2023-03" db="EMBL/GenBank/DDBJ databases">
        <title>Massive genome expansion in bonnet fungi (Mycena s.s.) driven by repeated elements and novel gene families across ecological guilds.</title>
        <authorList>
            <consortium name="Lawrence Berkeley National Laboratory"/>
            <person name="Harder C.B."/>
            <person name="Miyauchi S."/>
            <person name="Viragh M."/>
            <person name="Kuo A."/>
            <person name="Thoen E."/>
            <person name="Andreopoulos B."/>
            <person name="Lu D."/>
            <person name="Skrede I."/>
            <person name="Drula E."/>
            <person name="Henrissat B."/>
            <person name="Morin E."/>
            <person name="Kohler A."/>
            <person name="Barry K."/>
            <person name="LaButti K."/>
            <person name="Morin E."/>
            <person name="Salamov A."/>
            <person name="Lipzen A."/>
            <person name="Mereny Z."/>
            <person name="Hegedus B."/>
            <person name="Baldrian P."/>
            <person name="Stursova M."/>
            <person name="Weitz H."/>
            <person name="Taylor A."/>
            <person name="Grigoriev I.V."/>
            <person name="Nagy L.G."/>
            <person name="Martin F."/>
            <person name="Kauserud H."/>
        </authorList>
    </citation>
    <scope>NUCLEOTIDE SEQUENCE</scope>
    <source>
        <strain evidence="2">CBHHK182m</strain>
    </source>
</reference>
<organism evidence="2 3">
    <name type="scientific">Mycena metata</name>
    <dbReference type="NCBI Taxonomy" id="1033252"/>
    <lineage>
        <taxon>Eukaryota</taxon>
        <taxon>Fungi</taxon>
        <taxon>Dikarya</taxon>
        <taxon>Basidiomycota</taxon>
        <taxon>Agaricomycotina</taxon>
        <taxon>Agaricomycetes</taxon>
        <taxon>Agaricomycetidae</taxon>
        <taxon>Agaricales</taxon>
        <taxon>Marasmiineae</taxon>
        <taxon>Mycenaceae</taxon>
        <taxon>Mycena</taxon>
    </lineage>
</organism>
<dbReference type="EMBL" id="JARKIB010000018">
    <property type="protein sequence ID" value="KAJ7769458.1"/>
    <property type="molecule type" value="Genomic_DNA"/>
</dbReference>
<keyword evidence="3" id="KW-1185">Reference proteome</keyword>
<accession>A0AAD7JQ57</accession>
<keyword evidence="1" id="KW-1133">Transmembrane helix</keyword>
<feature type="transmembrane region" description="Helical" evidence="1">
    <location>
        <begin position="80"/>
        <end position="101"/>
    </location>
</feature>